<name>A0A834GNV9_RHOSS</name>
<dbReference type="EMBL" id="WJXA01000007">
    <property type="protein sequence ID" value="KAF7137319.1"/>
    <property type="molecule type" value="Genomic_DNA"/>
</dbReference>
<protein>
    <submittedName>
        <fullName evidence="2">Uncharacterized protein</fullName>
    </submittedName>
</protein>
<feature type="transmembrane region" description="Helical" evidence="1">
    <location>
        <begin position="161"/>
        <end position="181"/>
    </location>
</feature>
<dbReference type="Proteomes" id="UP000626092">
    <property type="component" value="Unassembled WGS sequence"/>
</dbReference>
<organism evidence="2 3">
    <name type="scientific">Rhododendron simsii</name>
    <name type="common">Sims's rhododendron</name>
    <dbReference type="NCBI Taxonomy" id="118357"/>
    <lineage>
        <taxon>Eukaryota</taxon>
        <taxon>Viridiplantae</taxon>
        <taxon>Streptophyta</taxon>
        <taxon>Embryophyta</taxon>
        <taxon>Tracheophyta</taxon>
        <taxon>Spermatophyta</taxon>
        <taxon>Magnoliopsida</taxon>
        <taxon>eudicotyledons</taxon>
        <taxon>Gunneridae</taxon>
        <taxon>Pentapetalae</taxon>
        <taxon>asterids</taxon>
        <taxon>Ericales</taxon>
        <taxon>Ericaceae</taxon>
        <taxon>Ericoideae</taxon>
        <taxon>Rhodoreae</taxon>
        <taxon>Rhododendron</taxon>
    </lineage>
</organism>
<gene>
    <name evidence="2" type="ORF">RHSIM_Rhsim07G0238300</name>
</gene>
<evidence type="ECO:0000256" key="1">
    <source>
        <dbReference type="SAM" id="Phobius"/>
    </source>
</evidence>
<sequence length="226" mass="24607">MNSGDLVERLALDRPSRSFGCTTRVSFGHIFRSVNLLRSRCLMRNRVSIWNFHSTRSRSEWRSLYASVGVIAWCAFAERRLHCSTDCCNIGAVGGHELLLLYTSLCCDYAIVKKMTFAMSGALAWQVRGFDSAHYLSGVLLADMATIGILDTVLGDFVGNLMIFSGGYIGFVLLSLCPSVMEQATVPLNATMAVVRAGHFGIVAVGILLFTELQALCDCGLSCIGV</sequence>
<evidence type="ECO:0000313" key="3">
    <source>
        <dbReference type="Proteomes" id="UP000626092"/>
    </source>
</evidence>
<comment type="caution">
    <text evidence="2">The sequence shown here is derived from an EMBL/GenBank/DDBJ whole genome shotgun (WGS) entry which is preliminary data.</text>
</comment>
<keyword evidence="3" id="KW-1185">Reference proteome</keyword>
<proteinExistence type="predicted"/>
<accession>A0A834GNV9</accession>
<feature type="transmembrane region" description="Helical" evidence="1">
    <location>
        <begin position="193"/>
        <end position="211"/>
    </location>
</feature>
<dbReference type="AlphaFoldDB" id="A0A834GNV9"/>
<keyword evidence="1" id="KW-0472">Membrane</keyword>
<reference evidence="2" key="1">
    <citation type="submission" date="2019-11" db="EMBL/GenBank/DDBJ databases">
        <authorList>
            <person name="Liu Y."/>
            <person name="Hou J."/>
            <person name="Li T.-Q."/>
            <person name="Guan C.-H."/>
            <person name="Wu X."/>
            <person name="Wu H.-Z."/>
            <person name="Ling F."/>
            <person name="Zhang R."/>
            <person name="Shi X.-G."/>
            <person name="Ren J.-P."/>
            <person name="Chen E.-F."/>
            <person name="Sun J.-M."/>
        </authorList>
    </citation>
    <scope>NUCLEOTIDE SEQUENCE</scope>
    <source>
        <strain evidence="2">Adult_tree_wgs_1</strain>
        <tissue evidence="2">Leaves</tissue>
    </source>
</reference>
<evidence type="ECO:0000313" key="2">
    <source>
        <dbReference type="EMBL" id="KAF7137319.1"/>
    </source>
</evidence>
<keyword evidence="1" id="KW-0812">Transmembrane</keyword>
<keyword evidence="1" id="KW-1133">Transmembrane helix</keyword>